<dbReference type="InterPro" id="IPR013103">
    <property type="entry name" value="RVT_2"/>
</dbReference>
<evidence type="ECO:0000313" key="6">
    <source>
        <dbReference type="EMBL" id="GEU85119.1"/>
    </source>
</evidence>
<dbReference type="PANTHER" id="PTHR42648">
    <property type="entry name" value="TRANSPOSASE, PUTATIVE-RELATED"/>
    <property type="match status" value="1"/>
</dbReference>
<keyword evidence="1" id="KW-0479">Metal-binding</keyword>
<dbReference type="InterPro" id="IPR036397">
    <property type="entry name" value="RNaseH_sf"/>
</dbReference>
<dbReference type="SUPFAM" id="SSF53098">
    <property type="entry name" value="Ribonuclease H-like"/>
    <property type="match status" value="1"/>
</dbReference>
<keyword evidence="3" id="KW-0175">Coiled coil</keyword>
<dbReference type="Pfam" id="PF07727">
    <property type="entry name" value="RVT_2"/>
    <property type="match status" value="1"/>
</dbReference>
<dbReference type="EMBL" id="BKCJ010009041">
    <property type="protein sequence ID" value="GEU85119.1"/>
    <property type="molecule type" value="Genomic_DNA"/>
</dbReference>
<name>A0A6L2NI12_TANCI</name>
<dbReference type="GO" id="GO:0003676">
    <property type="term" value="F:nucleic acid binding"/>
    <property type="evidence" value="ECO:0007669"/>
    <property type="project" value="InterPro"/>
</dbReference>
<dbReference type="InterPro" id="IPR001584">
    <property type="entry name" value="Integrase_cat-core"/>
</dbReference>
<feature type="compositionally biased region" description="Basic and acidic residues" evidence="4">
    <location>
        <begin position="711"/>
        <end position="731"/>
    </location>
</feature>
<dbReference type="Pfam" id="PF00665">
    <property type="entry name" value="rve"/>
    <property type="match status" value="1"/>
</dbReference>
<evidence type="ECO:0000256" key="2">
    <source>
        <dbReference type="ARBA" id="ARBA00022801"/>
    </source>
</evidence>
<feature type="region of interest" description="Disordered" evidence="4">
    <location>
        <begin position="1465"/>
        <end position="1493"/>
    </location>
</feature>
<organism evidence="6">
    <name type="scientific">Tanacetum cinerariifolium</name>
    <name type="common">Dalmatian daisy</name>
    <name type="synonym">Chrysanthemum cinerariifolium</name>
    <dbReference type="NCBI Taxonomy" id="118510"/>
    <lineage>
        <taxon>Eukaryota</taxon>
        <taxon>Viridiplantae</taxon>
        <taxon>Streptophyta</taxon>
        <taxon>Embryophyta</taxon>
        <taxon>Tracheophyta</taxon>
        <taxon>Spermatophyta</taxon>
        <taxon>Magnoliopsida</taxon>
        <taxon>eudicotyledons</taxon>
        <taxon>Gunneridae</taxon>
        <taxon>Pentapetalae</taxon>
        <taxon>asterids</taxon>
        <taxon>campanulids</taxon>
        <taxon>Asterales</taxon>
        <taxon>Asteraceae</taxon>
        <taxon>Asteroideae</taxon>
        <taxon>Anthemideae</taxon>
        <taxon>Anthemidinae</taxon>
        <taxon>Tanacetum</taxon>
    </lineage>
</organism>
<comment type="caution">
    <text evidence="6">The sequence shown here is derived from an EMBL/GenBank/DDBJ whole genome shotgun (WGS) entry which is preliminary data.</text>
</comment>
<evidence type="ECO:0000256" key="1">
    <source>
        <dbReference type="ARBA" id="ARBA00022723"/>
    </source>
</evidence>
<feature type="compositionally biased region" description="Gly residues" evidence="4">
    <location>
        <begin position="1465"/>
        <end position="1480"/>
    </location>
</feature>
<evidence type="ECO:0000259" key="5">
    <source>
        <dbReference type="PROSITE" id="PS50994"/>
    </source>
</evidence>
<feature type="domain" description="Integrase catalytic" evidence="5">
    <location>
        <begin position="496"/>
        <end position="689"/>
    </location>
</feature>
<dbReference type="InterPro" id="IPR012337">
    <property type="entry name" value="RNaseH-like_sf"/>
</dbReference>
<sequence>MEDEDIRVLPRVIRPVAPTTAEQRLARKNELKARGTLLMALPDKHQIKFNIQKDAKTLMEAIKKWFGGNKETKKKLISQLEILGESNSQEDIKLKFLRSLPTEWMTHTLIWRKKIDLEEQSLDDLFNSIKIYEAEVKSSSSASTSTQNIAFVSSQTTDSTNEPVSAVASVSAASVKIHISALPNVDTLINARTCRNLIANGPISMGFDMSKVECYNCHQKGYFVRECSVMVWAAMTRAFRQKKNQPTMPSWYSPLQVLPVLTMSLPASPIYARYQSGEGYHAVPPLYTGTFMPPKPDLVFNDAPKVNETVHTAINVKLSPNKSDKDLSHSHRPSAPIIEDWVSDSKYDPEAELPHNAPSFVQPTKQVKTLRPFVKTVKHSIPASNHKTDILKPKSHKSSSNRKACFVFRYGLGPKETLTFFFLVKGSPQHALNDKGVIDSGCSRHMIGNMSYLSDFEEINGGYVAFGGNPKGGKISDTECIVLSPNIKLLDENQVLLRLPRENNKYNVDLKNIVPSGDLTYLFAKATLDESNIWHRRLGNINFKTMNKLVKVVTDDYSRFTWVFFLATKDETSPILKTFITGIENQLSLKVKIIRSDNETDFKNQDMNQFCGMKGIKREFSVPRTPQQNGIAERKNRTLIEAVRTMIADSLLPIPFWAKAVNTACYVQNRILVTMPHNKTPYELLLGRTPSIGFMRHLVCPVTIHKTLDPLGKKPEFEGKKPELEGKKPESKVYVSLSSSAQIKKHDDKTKRKAKGKNPVELSTGYKNSSAKFEDFSDNSINEVNVADTSVLAVGQISTNNTKTFSASGPFNTVVCPTLRESSYVDTSQYPDDPNMPALEDITYSDDERGCWCRGFMVYQVDVKSAFLYETIEEEVYVCQPPGFDDPDYSDKVYKVVKVYVDDIIFDSTNKYMCKAFEKLMKDKFQMSLMGEITFFLGLQLKQKPNGIFISQDKYVAKILRKFVLTDGKSASSPVDTKKPLLKDPDCEDVDMDVHTYRSMIGSLMYLTSLRPDVIYLKGKPHLGLWYPKDSTFNLVAYSDSNYVGASLDRKSTTGGCQFFGCRLISWQCKKQTFVAISSIEAKYVAAVSCCAQVLWIQNQLLDYGIGKGFSKVETPLFKGMIVAQQADDVTDEVTIGINVNEGAAGIDVDDVPAAADDELEPAELKEVVEIVTTAKLMTEVVTAATATITAATTPITTVVTPPFVKKTKFQIYRIFHAGFTTATITDAPSAARRRKGVVIREPEETATPSIIIHSKPKSKDKGKGIMVKEPKPLKKQAQIEQDEACTKELEEKPQTEAQAKKNMMIYLRNMAGFKMDYFKGMSYNDIRLIFKKYFNSNVAFLEKSKEQLEEKESRVLKRKTESSKEKVAKKQKLDEEVEELKKHLDKSKRRLWFSKGQKLETTRVMRSLRHNPYNHSDDLAGREKISINKTYCCQYKFLLLDDAADIKPKERIGLVGSAGDNIGEGGDRIGGSGGKGIRGGGEDQRDNGDAGGEDIARSLTPFILPNKHPFYPLQFERKEEKKRNSWWCYTVVVVFR</sequence>
<dbReference type="CDD" id="cd09272">
    <property type="entry name" value="RNase_HI_RT_Ty1"/>
    <property type="match status" value="1"/>
</dbReference>
<evidence type="ECO:0000256" key="4">
    <source>
        <dbReference type="SAM" id="MobiDB-lite"/>
    </source>
</evidence>
<dbReference type="PROSITE" id="PS50994">
    <property type="entry name" value="INTEGRASE"/>
    <property type="match status" value="1"/>
</dbReference>
<dbReference type="GO" id="GO:0015074">
    <property type="term" value="P:DNA integration"/>
    <property type="evidence" value="ECO:0007669"/>
    <property type="project" value="InterPro"/>
</dbReference>
<protein>
    <recommendedName>
        <fullName evidence="5">Integrase catalytic domain-containing protein</fullName>
    </recommendedName>
</protein>
<dbReference type="PANTHER" id="PTHR42648:SF32">
    <property type="entry name" value="RIBONUCLEASE H-LIKE DOMAIN, GAG-PRE-INTEGRASE DOMAIN PROTEIN-RELATED"/>
    <property type="match status" value="1"/>
</dbReference>
<dbReference type="Gene3D" id="3.30.420.10">
    <property type="entry name" value="Ribonuclease H-like superfamily/Ribonuclease H"/>
    <property type="match status" value="1"/>
</dbReference>
<evidence type="ECO:0000256" key="3">
    <source>
        <dbReference type="SAM" id="Coils"/>
    </source>
</evidence>
<dbReference type="InterPro" id="IPR039537">
    <property type="entry name" value="Retrotran_Ty1/copia-like"/>
</dbReference>
<gene>
    <name evidence="6" type="ORF">Tci_057097</name>
</gene>
<reference evidence="6" key="1">
    <citation type="journal article" date="2019" name="Sci. Rep.">
        <title>Draft genome of Tanacetum cinerariifolium, the natural source of mosquito coil.</title>
        <authorList>
            <person name="Yamashiro T."/>
            <person name="Shiraishi A."/>
            <person name="Satake H."/>
            <person name="Nakayama K."/>
        </authorList>
    </citation>
    <scope>NUCLEOTIDE SEQUENCE</scope>
</reference>
<feature type="coiled-coil region" evidence="3">
    <location>
        <begin position="1332"/>
        <end position="1391"/>
    </location>
</feature>
<proteinExistence type="predicted"/>
<keyword evidence="2" id="KW-0378">Hydrolase</keyword>
<feature type="region of interest" description="Disordered" evidence="4">
    <location>
        <begin position="711"/>
        <end position="764"/>
    </location>
</feature>
<dbReference type="GO" id="GO:0046872">
    <property type="term" value="F:metal ion binding"/>
    <property type="evidence" value="ECO:0007669"/>
    <property type="project" value="UniProtKB-KW"/>
</dbReference>
<accession>A0A6L2NI12</accession>
<dbReference type="GO" id="GO:0016787">
    <property type="term" value="F:hydrolase activity"/>
    <property type="evidence" value="ECO:0007669"/>
    <property type="project" value="UniProtKB-KW"/>
</dbReference>